<accession>A0A1H8P038</accession>
<evidence type="ECO:0000256" key="1">
    <source>
        <dbReference type="ARBA" id="ARBA00022741"/>
    </source>
</evidence>
<dbReference type="Proteomes" id="UP000198893">
    <property type="component" value="Unassembled WGS sequence"/>
</dbReference>
<dbReference type="Gene3D" id="3.40.50.300">
    <property type="entry name" value="P-loop containing nucleotide triphosphate hydrolases"/>
    <property type="match status" value="1"/>
</dbReference>
<keyword evidence="1" id="KW-0547">Nucleotide-binding</keyword>
<evidence type="ECO:0000256" key="2">
    <source>
        <dbReference type="ARBA" id="ARBA00022840"/>
    </source>
</evidence>
<feature type="domain" description="CobQ/CobB/MinD/ParA nucleotide binding" evidence="3">
    <location>
        <begin position="72"/>
        <end position="245"/>
    </location>
</feature>
<reference evidence="4 5" key="1">
    <citation type="submission" date="2016-10" db="EMBL/GenBank/DDBJ databases">
        <authorList>
            <person name="de Groot N.N."/>
        </authorList>
    </citation>
    <scope>NUCLEOTIDE SEQUENCE [LARGE SCALE GENOMIC DNA]</scope>
    <source>
        <strain evidence="4 5">DSM 27842</strain>
    </source>
</reference>
<dbReference type="PANTHER" id="PTHR32309:SF31">
    <property type="entry name" value="CAPSULAR EXOPOLYSACCHARIDE FAMILY"/>
    <property type="match status" value="1"/>
</dbReference>
<keyword evidence="5" id="KW-1185">Reference proteome</keyword>
<proteinExistence type="predicted"/>
<evidence type="ECO:0000313" key="5">
    <source>
        <dbReference type="Proteomes" id="UP000198893"/>
    </source>
</evidence>
<dbReference type="CDD" id="cd05387">
    <property type="entry name" value="BY-kinase"/>
    <property type="match status" value="1"/>
</dbReference>
<dbReference type="InterPro" id="IPR005702">
    <property type="entry name" value="Wzc-like_C"/>
</dbReference>
<dbReference type="SUPFAM" id="SSF52540">
    <property type="entry name" value="P-loop containing nucleoside triphosphate hydrolases"/>
    <property type="match status" value="1"/>
</dbReference>
<evidence type="ECO:0000313" key="4">
    <source>
        <dbReference type="EMBL" id="SEO34938.1"/>
    </source>
</evidence>
<keyword evidence="2" id="KW-0067">ATP-binding</keyword>
<dbReference type="Pfam" id="PF01656">
    <property type="entry name" value="CbiA"/>
    <property type="match status" value="1"/>
</dbReference>
<dbReference type="AlphaFoldDB" id="A0A1H8P038"/>
<dbReference type="STRING" id="569882.SAMN04490248_10473"/>
<protein>
    <submittedName>
        <fullName evidence="4">Chromosome partitioning ATPase, Mrp family, contains Fe-S cluster</fullName>
    </submittedName>
</protein>
<name>A0A1H8P038_9RHOB</name>
<dbReference type="InterPro" id="IPR027417">
    <property type="entry name" value="P-loop_NTPase"/>
</dbReference>
<dbReference type="PANTHER" id="PTHR32309">
    <property type="entry name" value="TYROSINE-PROTEIN KINASE"/>
    <property type="match status" value="1"/>
</dbReference>
<dbReference type="InterPro" id="IPR002586">
    <property type="entry name" value="CobQ/CobB/MinD/ParA_Nub-bd_dom"/>
</dbReference>
<gene>
    <name evidence="4" type="ORF">SAMN04490248_10473</name>
</gene>
<dbReference type="InterPro" id="IPR050445">
    <property type="entry name" value="Bact_polysacc_biosynth/exp"/>
</dbReference>
<dbReference type="RefSeq" id="WP_093116085.1">
    <property type="nucleotide sequence ID" value="NZ_FODS01000004.1"/>
</dbReference>
<dbReference type="OrthoDB" id="9775724at2"/>
<evidence type="ECO:0000259" key="3">
    <source>
        <dbReference type="Pfam" id="PF01656"/>
    </source>
</evidence>
<dbReference type="EMBL" id="FODS01000004">
    <property type="protein sequence ID" value="SEO34938.1"/>
    <property type="molecule type" value="Genomic_DNA"/>
</dbReference>
<sequence length="248" mass="26812">MTQDGKTDTANLPVALEAEEIWTALEPVQLSSEQLARNRVVSASRHDPAHMSFDMLRTRLLLAMRERGWSRIAVSSPTEGCGKTFVAANLAVALARRESCRTVLMDMDLRTPGLARMLGVSHPGSIAEYLSGHIAPEDFLLRAGPGFALALNDMSVRNASELLAETMTSDVLDEMQDLLMPEMVIFDLPSVLENDDMIAFLPNVDGVLLVAAGGITSADEVLDAERALGEATPLLGVVFNRAEGEISY</sequence>
<organism evidence="4 5">
    <name type="scientific">Salinihabitans flavidus</name>
    <dbReference type="NCBI Taxonomy" id="569882"/>
    <lineage>
        <taxon>Bacteria</taxon>
        <taxon>Pseudomonadati</taxon>
        <taxon>Pseudomonadota</taxon>
        <taxon>Alphaproteobacteria</taxon>
        <taxon>Rhodobacterales</taxon>
        <taxon>Roseobacteraceae</taxon>
        <taxon>Salinihabitans</taxon>
    </lineage>
</organism>